<evidence type="ECO:0000313" key="9">
    <source>
        <dbReference type="EMBL" id="KEQ13827.1"/>
    </source>
</evidence>
<dbReference type="AlphaFoldDB" id="A0A081N5V4"/>
<accession>A0A081N5V4</accession>
<dbReference type="GO" id="GO:0016758">
    <property type="term" value="F:hexosyltransferase activity"/>
    <property type="evidence" value="ECO:0007669"/>
    <property type="project" value="InterPro"/>
</dbReference>
<evidence type="ECO:0000256" key="3">
    <source>
        <dbReference type="ARBA" id="ARBA00022679"/>
    </source>
</evidence>
<feature type="transmembrane region" description="Helical" evidence="8">
    <location>
        <begin position="118"/>
        <end position="135"/>
    </location>
</feature>
<dbReference type="Proteomes" id="UP000028006">
    <property type="component" value="Unassembled WGS sequence"/>
</dbReference>
<dbReference type="EMBL" id="JOKG01000003">
    <property type="protein sequence ID" value="KEQ13827.1"/>
    <property type="molecule type" value="Genomic_DNA"/>
</dbReference>
<dbReference type="Pfam" id="PF09594">
    <property type="entry name" value="GT87"/>
    <property type="match status" value="1"/>
</dbReference>
<comment type="similarity">
    <text evidence="7">Belongs to the glycosyltransferase 87 family.</text>
</comment>
<evidence type="ECO:0008006" key="11">
    <source>
        <dbReference type="Google" id="ProtNLM"/>
    </source>
</evidence>
<keyword evidence="2" id="KW-1003">Cell membrane</keyword>
<evidence type="ECO:0000256" key="6">
    <source>
        <dbReference type="ARBA" id="ARBA00023136"/>
    </source>
</evidence>
<feature type="transmembrane region" description="Helical" evidence="8">
    <location>
        <begin position="164"/>
        <end position="186"/>
    </location>
</feature>
<keyword evidence="5 8" id="KW-1133">Transmembrane helix</keyword>
<evidence type="ECO:0000256" key="8">
    <source>
        <dbReference type="SAM" id="Phobius"/>
    </source>
</evidence>
<dbReference type="eggNOG" id="ENOG50331TF">
    <property type="taxonomic scope" value="Bacteria"/>
</dbReference>
<feature type="transmembrane region" description="Helical" evidence="8">
    <location>
        <begin position="141"/>
        <end position="157"/>
    </location>
</feature>
<evidence type="ECO:0000256" key="4">
    <source>
        <dbReference type="ARBA" id="ARBA00022692"/>
    </source>
</evidence>
<keyword evidence="6 8" id="KW-0472">Membrane</keyword>
<feature type="transmembrane region" description="Helical" evidence="8">
    <location>
        <begin position="310"/>
        <end position="328"/>
    </location>
</feature>
<proteinExistence type="inferred from homology"/>
<feature type="transmembrane region" description="Helical" evidence="8">
    <location>
        <begin position="192"/>
        <end position="213"/>
    </location>
</feature>
<feature type="transmembrane region" description="Helical" evidence="8">
    <location>
        <begin position="55"/>
        <end position="76"/>
    </location>
</feature>
<protein>
    <recommendedName>
        <fullName evidence="11">DUF2029 domain-containing protein</fullName>
    </recommendedName>
</protein>
<feature type="transmembrane region" description="Helical" evidence="8">
    <location>
        <begin position="285"/>
        <end position="304"/>
    </location>
</feature>
<gene>
    <name evidence="9" type="ORF">GZ77_16290</name>
</gene>
<evidence type="ECO:0000256" key="5">
    <source>
        <dbReference type="ARBA" id="ARBA00022989"/>
    </source>
</evidence>
<reference evidence="9 10" key="1">
    <citation type="submission" date="2014-06" db="EMBL/GenBank/DDBJ databases">
        <title>Whole Genome Sequences of Three Symbiotic Endozoicomonas Bacteria.</title>
        <authorList>
            <person name="Neave M.J."/>
            <person name="Apprill A."/>
            <person name="Voolstra C.R."/>
        </authorList>
    </citation>
    <scope>NUCLEOTIDE SEQUENCE [LARGE SCALE GENOMIC DNA]</scope>
    <source>
        <strain evidence="9 10">LMG 24815</strain>
    </source>
</reference>
<evidence type="ECO:0000256" key="7">
    <source>
        <dbReference type="ARBA" id="ARBA00024033"/>
    </source>
</evidence>
<organism evidence="9 10">
    <name type="scientific">Endozoicomonas montiporae</name>
    <dbReference type="NCBI Taxonomy" id="1027273"/>
    <lineage>
        <taxon>Bacteria</taxon>
        <taxon>Pseudomonadati</taxon>
        <taxon>Pseudomonadota</taxon>
        <taxon>Gammaproteobacteria</taxon>
        <taxon>Oceanospirillales</taxon>
        <taxon>Endozoicomonadaceae</taxon>
        <taxon>Endozoicomonas</taxon>
    </lineage>
</organism>
<comment type="caution">
    <text evidence="9">The sequence shown here is derived from an EMBL/GenBank/DDBJ whole genome shotgun (WGS) entry which is preliminary data.</text>
</comment>
<dbReference type="GO" id="GO:0005886">
    <property type="term" value="C:plasma membrane"/>
    <property type="evidence" value="ECO:0007669"/>
    <property type="project" value="UniProtKB-SubCell"/>
</dbReference>
<feature type="transmembrane region" description="Helical" evidence="8">
    <location>
        <begin position="361"/>
        <end position="379"/>
    </location>
</feature>
<sequence>MPPDNFLKNTTTFEKLGLFLWLLALILIFAKVVLEPGSHSVVDSYLLGGQRWVDRVALYSGPGGFIYTPLFALLFTPFLHISEAMTDLLWRLFIIFLYLYSLIALIRMISDAPAKTMGKWLGMMSIIAVPIAFSGFRNGQVNVILTAVMVLVVCQIAEKRWNSAAILLALVMSLKPTFIVFFLLTTTLFRPLWLRVPVLLLFFLALPMLFGGWQYGWQQYINFIEMAQSAMHHGVHNQNFASLFNVFQVFGVFISDHSQHLIKVILAGATWLLCWFAIRQFDTKTALLYLLTFASCYHLMFNPRSVNTDYIILGTVLALWFTCAIYLWNNKRLALAVGLISLGVLEAFDLSRTLVPGSTSWVNPLMGLLFSILVIWQLFQKRTFVKQTSAHQPLPDQPITRLEKRSQLE</sequence>
<feature type="transmembrane region" description="Helical" evidence="8">
    <location>
        <begin position="88"/>
        <end position="106"/>
    </location>
</feature>
<feature type="transmembrane region" description="Helical" evidence="8">
    <location>
        <begin position="335"/>
        <end position="355"/>
    </location>
</feature>
<keyword evidence="4 8" id="KW-0812">Transmembrane</keyword>
<evidence type="ECO:0000313" key="10">
    <source>
        <dbReference type="Proteomes" id="UP000028006"/>
    </source>
</evidence>
<dbReference type="InterPro" id="IPR018584">
    <property type="entry name" value="GT87"/>
</dbReference>
<feature type="transmembrane region" description="Helical" evidence="8">
    <location>
        <begin position="16"/>
        <end position="34"/>
    </location>
</feature>
<keyword evidence="10" id="KW-1185">Reference proteome</keyword>
<comment type="subcellular location">
    <subcellularLocation>
        <location evidence="1">Cell membrane</location>
        <topology evidence="1">Multi-pass membrane protein</topology>
    </subcellularLocation>
</comment>
<evidence type="ECO:0000256" key="2">
    <source>
        <dbReference type="ARBA" id="ARBA00022475"/>
    </source>
</evidence>
<dbReference type="RefSeq" id="WP_034877055.1">
    <property type="nucleotide sequence ID" value="NZ_JOKG01000003.1"/>
</dbReference>
<evidence type="ECO:0000256" key="1">
    <source>
        <dbReference type="ARBA" id="ARBA00004651"/>
    </source>
</evidence>
<feature type="transmembrane region" description="Helical" evidence="8">
    <location>
        <begin position="260"/>
        <end position="278"/>
    </location>
</feature>
<keyword evidence="3" id="KW-0808">Transferase</keyword>
<name>A0A081N5V4_9GAMM</name>